<dbReference type="FunFam" id="3.20.20.450:FF:000001">
    <property type="entry name" value="Cyclic di-GMP phosphodiesterase yahA"/>
    <property type="match status" value="1"/>
</dbReference>
<dbReference type="CDD" id="cd01948">
    <property type="entry name" value="EAL"/>
    <property type="match status" value="1"/>
</dbReference>
<reference evidence="4 5" key="1">
    <citation type="journal article" date="2012" name="PLoS ONE">
        <title>The purine-utilizing bacterium Clostridium acidurici 9a: a genome-guided metabolic reconsideration.</title>
        <authorList>
            <person name="Hartwich K."/>
            <person name="Poehlein A."/>
            <person name="Daniel R."/>
        </authorList>
    </citation>
    <scope>NUCLEOTIDE SEQUENCE [LARGE SCALE GENOMIC DNA]</scope>
    <source>
        <strain evidence="5">ATCC 7906 / DSM 604 / BCRC 14475 / CIP 104303 / KCTC 5404 / NCIMB 10678 / 9a</strain>
    </source>
</reference>
<gene>
    <name evidence="4" type="ordered locus">Curi_c27340</name>
</gene>
<feature type="domain" description="GGDEF" evidence="3">
    <location>
        <begin position="381"/>
        <end position="514"/>
    </location>
</feature>
<dbReference type="STRING" id="1128398.Curi_c27340"/>
<feature type="transmembrane region" description="Helical" evidence="1">
    <location>
        <begin position="67"/>
        <end position="85"/>
    </location>
</feature>
<dbReference type="InterPro" id="IPR035919">
    <property type="entry name" value="EAL_sf"/>
</dbReference>
<dbReference type="EMBL" id="CP003326">
    <property type="protein sequence ID" value="AFS79727.1"/>
    <property type="molecule type" value="Genomic_DNA"/>
</dbReference>
<dbReference type="InterPro" id="IPR052155">
    <property type="entry name" value="Biofilm_reg_signaling"/>
</dbReference>
<feature type="domain" description="EAL" evidence="2">
    <location>
        <begin position="523"/>
        <end position="777"/>
    </location>
</feature>
<feature type="transmembrane region" description="Helical" evidence="1">
    <location>
        <begin position="229"/>
        <end position="251"/>
    </location>
</feature>
<dbReference type="eggNOG" id="COG5001">
    <property type="taxonomic scope" value="Bacteria"/>
</dbReference>
<feature type="transmembrane region" description="Helical" evidence="1">
    <location>
        <begin position="203"/>
        <end position="223"/>
    </location>
</feature>
<feature type="transmembrane region" description="Helical" evidence="1">
    <location>
        <begin position="132"/>
        <end position="154"/>
    </location>
</feature>
<dbReference type="SMART" id="SM00267">
    <property type="entry name" value="GGDEF"/>
    <property type="match status" value="1"/>
</dbReference>
<evidence type="ECO:0000259" key="2">
    <source>
        <dbReference type="PROSITE" id="PS50883"/>
    </source>
</evidence>
<dbReference type="AlphaFoldDB" id="K0B3I0"/>
<sequence>MDYNRKKKLAYASVSLYIMIYYIWLVFFKNNNPHFNTVANVFHTIPILITSIVLFKIHKRRHNKRDYFWLILSIGIATNLIAQLVKDYYEIFLNMNTPTPGVTDIFWILSTFFFWIALFYKCYHKRIKRSNLILMLDTMTTMCIAVAVVWTYIISPNVTDLQGINILAILTYVFYPIIGFGILSCSVSLYLSMDRTDIDKRSFIMIVVAFLIMCIGDLGYSYLEFKGNYATGSLVDPLLSIYKFILLLSGLEYLSDLSNNKQSLKAKQTSKCSIESISMILGIIIIVLFCFVLTKQDIVIWICFGVSITLINIRQIIVSFQNKNLIEKLRDLNETLEMKVKERTEEFFNIAFYDHLTELPNRRLFEHKLKKLIDDSNINRNTIALMLLDLDRFKIVNDTMGHSFGDLLLKEVAKRLNNCMDANCTIFRQGGDEFAVIVENVESKQTIIEVSERILKELVKPINLDGYHTYVTCSIGVAIYPEDGDNYDTLSRHADTAMYHSKELGKNTYTFYGYEMDRLASRKLTIERELYKAIERDELTLDYQPQVDIFTSEIVGVEALIRWNHPEYGIIPPLEFIPVAEETGLIGSIGDWVLKEACMQAKEWHDMGYSFLKMGINISPHQFQQEDFTTIIKQTLEEIKLDPKYLDLEITESVAMENEDIVISKLNELRGIGIKVSMDDFGTGYSSLSYLKRFPIDTLKIPREFVIDIGSNEDNKSIIEAIITIARKLNLNIVAEGVENNVQLDFLKSKNCANVQGYLFSKPVSNQIFETMLRNNRI</sequence>
<dbReference type="FunFam" id="3.30.70.270:FF:000001">
    <property type="entry name" value="Diguanylate cyclase domain protein"/>
    <property type="match status" value="1"/>
</dbReference>
<evidence type="ECO:0000313" key="4">
    <source>
        <dbReference type="EMBL" id="AFS79727.1"/>
    </source>
</evidence>
<dbReference type="Proteomes" id="UP000006094">
    <property type="component" value="Chromosome"/>
</dbReference>
<feature type="transmembrane region" description="Helical" evidence="1">
    <location>
        <begin position="9"/>
        <end position="28"/>
    </location>
</feature>
<keyword evidence="5" id="KW-1185">Reference proteome</keyword>
<keyword evidence="1" id="KW-0812">Transmembrane</keyword>
<dbReference type="PANTHER" id="PTHR44757">
    <property type="entry name" value="DIGUANYLATE CYCLASE DGCP"/>
    <property type="match status" value="1"/>
</dbReference>
<dbReference type="HOGENOM" id="CLU_000445_129_3_9"/>
<dbReference type="InterPro" id="IPR029787">
    <property type="entry name" value="Nucleotide_cyclase"/>
</dbReference>
<keyword evidence="1" id="KW-0472">Membrane</keyword>
<organism evidence="4 5">
    <name type="scientific">Gottschalkia acidurici (strain ATCC 7906 / DSM 604 / BCRC 14475 / CIP 104303 / KCTC 5404 / NCIMB 10678 / 9a)</name>
    <name type="common">Clostridium acidurici</name>
    <dbReference type="NCBI Taxonomy" id="1128398"/>
    <lineage>
        <taxon>Bacteria</taxon>
        <taxon>Bacillati</taxon>
        <taxon>Bacillota</taxon>
        <taxon>Tissierellia</taxon>
        <taxon>Tissierellales</taxon>
        <taxon>Gottschalkiaceae</taxon>
        <taxon>Gottschalkia</taxon>
    </lineage>
</organism>
<protein>
    <submittedName>
        <fullName evidence="4">Diguanylate cyclase/phosphodiesterase with PAS/PAC sensor(S)</fullName>
    </submittedName>
</protein>
<dbReference type="Gene3D" id="3.20.20.450">
    <property type="entry name" value="EAL domain"/>
    <property type="match status" value="1"/>
</dbReference>
<feature type="transmembrane region" description="Helical" evidence="1">
    <location>
        <begin position="166"/>
        <end position="191"/>
    </location>
</feature>
<dbReference type="NCBIfam" id="TIGR00254">
    <property type="entry name" value="GGDEF"/>
    <property type="match status" value="1"/>
</dbReference>
<dbReference type="PANTHER" id="PTHR44757:SF2">
    <property type="entry name" value="BIOFILM ARCHITECTURE MAINTENANCE PROTEIN MBAA"/>
    <property type="match status" value="1"/>
</dbReference>
<dbReference type="OrthoDB" id="9805474at2"/>
<proteinExistence type="predicted"/>
<evidence type="ECO:0000256" key="1">
    <source>
        <dbReference type="SAM" id="Phobius"/>
    </source>
</evidence>
<dbReference type="SUPFAM" id="SSF141868">
    <property type="entry name" value="EAL domain-like"/>
    <property type="match status" value="1"/>
</dbReference>
<dbReference type="CDD" id="cd01949">
    <property type="entry name" value="GGDEF"/>
    <property type="match status" value="1"/>
</dbReference>
<dbReference type="SMART" id="SM00052">
    <property type="entry name" value="EAL"/>
    <property type="match status" value="1"/>
</dbReference>
<dbReference type="KEGG" id="cad:Curi_c27340"/>
<dbReference type="InterPro" id="IPR001633">
    <property type="entry name" value="EAL_dom"/>
</dbReference>
<evidence type="ECO:0000313" key="5">
    <source>
        <dbReference type="Proteomes" id="UP000006094"/>
    </source>
</evidence>
<feature type="transmembrane region" description="Helical" evidence="1">
    <location>
        <begin position="272"/>
        <end position="292"/>
    </location>
</feature>
<dbReference type="SUPFAM" id="SSF55073">
    <property type="entry name" value="Nucleotide cyclase"/>
    <property type="match status" value="1"/>
</dbReference>
<dbReference type="PATRIC" id="fig|1128398.3.peg.2817"/>
<dbReference type="PROSITE" id="PS50883">
    <property type="entry name" value="EAL"/>
    <property type="match status" value="1"/>
</dbReference>
<dbReference type="InterPro" id="IPR000160">
    <property type="entry name" value="GGDEF_dom"/>
</dbReference>
<dbReference type="PROSITE" id="PS50887">
    <property type="entry name" value="GGDEF"/>
    <property type="match status" value="1"/>
</dbReference>
<dbReference type="Pfam" id="PF00563">
    <property type="entry name" value="EAL"/>
    <property type="match status" value="1"/>
</dbReference>
<dbReference type="Pfam" id="PF00990">
    <property type="entry name" value="GGDEF"/>
    <property type="match status" value="1"/>
</dbReference>
<name>K0B3I0_GOTA9</name>
<accession>K0B3I0</accession>
<feature type="transmembrane region" description="Helical" evidence="1">
    <location>
        <begin position="105"/>
        <end position="123"/>
    </location>
</feature>
<feature type="transmembrane region" description="Helical" evidence="1">
    <location>
        <begin position="298"/>
        <end position="320"/>
    </location>
</feature>
<keyword evidence="1" id="KW-1133">Transmembrane helix</keyword>
<evidence type="ECO:0000259" key="3">
    <source>
        <dbReference type="PROSITE" id="PS50887"/>
    </source>
</evidence>
<dbReference type="Gene3D" id="3.30.70.270">
    <property type="match status" value="1"/>
</dbReference>
<dbReference type="InterPro" id="IPR043128">
    <property type="entry name" value="Rev_trsase/Diguanyl_cyclase"/>
</dbReference>
<feature type="transmembrane region" description="Helical" evidence="1">
    <location>
        <begin position="34"/>
        <end position="55"/>
    </location>
</feature>
<dbReference type="RefSeq" id="WP_014968861.1">
    <property type="nucleotide sequence ID" value="NC_018664.1"/>
</dbReference>